<feature type="domain" description="FAS1" evidence="2">
    <location>
        <begin position="329"/>
        <end position="472"/>
    </location>
</feature>
<evidence type="ECO:0000259" key="2">
    <source>
        <dbReference type="PROSITE" id="PS50213"/>
    </source>
</evidence>
<dbReference type="PANTHER" id="PTHR10900:SF80">
    <property type="entry name" value="FASCICLIN-1"/>
    <property type="match status" value="1"/>
</dbReference>
<dbReference type="PROSITE" id="PS50213">
    <property type="entry name" value="FAS1"/>
    <property type="match status" value="4"/>
</dbReference>
<dbReference type="GO" id="GO:0005615">
    <property type="term" value="C:extracellular space"/>
    <property type="evidence" value="ECO:0007669"/>
    <property type="project" value="TreeGrafter"/>
</dbReference>
<dbReference type="EMBL" id="HBUF01144754">
    <property type="protein sequence ID" value="CAG6646992.1"/>
    <property type="molecule type" value="Transcribed_RNA"/>
</dbReference>
<dbReference type="Pfam" id="PF02469">
    <property type="entry name" value="Fasciclin"/>
    <property type="match status" value="4"/>
</dbReference>
<feature type="domain" description="FAS1" evidence="2">
    <location>
        <begin position="19"/>
        <end position="153"/>
    </location>
</feature>
<reference evidence="3" key="1">
    <citation type="submission" date="2021-05" db="EMBL/GenBank/DDBJ databases">
        <authorList>
            <person name="Alioto T."/>
            <person name="Alioto T."/>
            <person name="Gomez Garrido J."/>
        </authorList>
    </citation>
    <scope>NUCLEOTIDE SEQUENCE</scope>
</reference>
<sequence length="692" mass="77537">MKSVCFLVVILVTLDSTFGLTLEEKIKDDPDLSEFYSYFESSQEGKLYLQMKQLTLFAPTNRAFQNHAIATDKSDLINYHLSNQAITLSQLGSKVSTELTGNPPLWVTRRPLAHGQGEDIYVNNAKVVLSKSNFQYTNPNKRKQVLHIIEDVLEPLRSVTGDHYNPDAYELLSNSNSYELQPHSLQKFRKCVEDYNKGSAFKSDSRYTFFIPVDAGFEDPTNRAGAIDEKIIDGHIIPHHVLFTTPTPFDVQYETLAFGDMVKVTIAFKREIEGKESNAIYIVSNTVVGDSKHPTGVVLAEIVKANIPVKNGVVHLISRPLMVVDRTIKAFLEHVSESRGLLNLFYERILDSAPEFLSQIASASENVTLFAPSNAAMKSPSMTAVLANKTRLREVLSLHLVKKIKVTSEDVLRKGGLMEIPSQLPRKKLYLNVMQGQNNLTLTVEGGGVNATVIQPDIASTNGIIHIIDTVLGVPFTTVGRKVATDPQLRSAHKLGEMLHFNDQLDNTKNKYTYFVPRDAAWDKIKIQSPSMYKKVFMEDFAPNVKQILERHLVVSDRAYTMADLKAMANVSFTLPSVRDKLEIVVTESEADKTFEKYELPEDTPWYDLKGYFYGKRADIKPGTGFYISWRNQNIHVYRPDVECINGIIHVIDSIFLTESDIQVNAGRTITAPSVGSILSGAAALLVLMRLR</sequence>
<name>A0A8D8W4P2_9HEMI</name>
<feature type="chain" id="PRO_5036262358" evidence="1">
    <location>
        <begin position="20"/>
        <end position="692"/>
    </location>
</feature>
<dbReference type="InterPro" id="IPR036378">
    <property type="entry name" value="FAS1_dom_sf"/>
</dbReference>
<feature type="signal peptide" evidence="1">
    <location>
        <begin position="1"/>
        <end position="19"/>
    </location>
</feature>
<dbReference type="Gene3D" id="2.30.180.10">
    <property type="entry name" value="FAS1 domain"/>
    <property type="match status" value="4"/>
</dbReference>
<dbReference type="InterPro" id="IPR000782">
    <property type="entry name" value="FAS1_domain"/>
</dbReference>
<feature type="domain" description="FAS1" evidence="2">
    <location>
        <begin position="165"/>
        <end position="321"/>
    </location>
</feature>
<dbReference type="InterPro" id="IPR050904">
    <property type="entry name" value="Adhesion/Biosynth-related"/>
</dbReference>
<accession>A0A8D8W4P2</accession>
<dbReference type="EMBL" id="HBUF01144755">
    <property type="protein sequence ID" value="CAG6646993.1"/>
    <property type="molecule type" value="Transcribed_RNA"/>
</dbReference>
<evidence type="ECO:0000256" key="1">
    <source>
        <dbReference type="SAM" id="SignalP"/>
    </source>
</evidence>
<feature type="domain" description="FAS1" evidence="2">
    <location>
        <begin position="476"/>
        <end position="656"/>
    </location>
</feature>
<dbReference type="SUPFAM" id="SSF82153">
    <property type="entry name" value="FAS1 domain"/>
    <property type="match status" value="4"/>
</dbReference>
<dbReference type="AlphaFoldDB" id="A0A8D8W4P2"/>
<dbReference type="SMART" id="SM00554">
    <property type="entry name" value="FAS1"/>
    <property type="match status" value="4"/>
</dbReference>
<evidence type="ECO:0000313" key="3">
    <source>
        <dbReference type="EMBL" id="CAG6646993.1"/>
    </source>
</evidence>
<organism evidence="3">
    <name type="scientific">Cacopsylla melanoneura</name>
    <dbReference type="NCBI Taxonomy" id="428564"/>
    <lineage>
        <taxon>Eukaryota</taxon>
        <taxon>Metazoa</taxon>
        <taxon>Ecdysozoa</taxon>
        <taxon>Arthropoda</taxon>
        <taxon>Hexapoda</taxon>
        <taxon>Insecta</taxon>
        <taxon>Pterygota</taxon>
        <taxon>Neoptera</taxon>
        <taxon>Paraneoptera</taxon>
        <taxon>Hemiptera</taxon>
        <taxon>Sternorrhyncha</taxon>
        <taxon>Psylloidea</taxon>
        <taxon>Psyllidae</taxon>
        <taxon>Psyllinae</taxon>
        <taxon>Cacopsylla</taxon>
    </lineage>
</organism>
<proteinExistence type="predicted"/>
<protein>
    <submittedName>
        <fullName evidence="3">Fasciclin-1</fullName>
    </submittedName>
</protein>
<keyword evidence="1" id="KW-0732">Signal</keyword>
<dbReference type="PANTHER" id="PTHR10900">
    <property type="entry name" value="PERIOSTIN-RELATED"/>
    <property type="match status" value="1"/>
</dbReference>